<organism evidence="2 3">
    <name type="scientific">Pyrococcus kukulkanii</name>
    <dbReference type="NCBI Taxonomy" id="1609559"/>
    <lineage>
        <taxon>Archaea</taxon>
        <taxon>Methanobacteriati</taxon>
        <taxon>Methanobacteriota</taxon>
        <taxon>Thermococci</taxon>
        <taxon>Thermococcales</taxon>
        <taxon>Thermococcaceae</taxon>
        <taxon>Pyrococcus</taxon>
    </lineage>
</organism>
<keyword evidence="1" id="KW-0812">Transmembrane</keyword>
<feature type="transmembrane region" description="Helical" evidence="1">
    <location>
        <begin position="114"/>
        <end position="133"/>
    </location>
</feature>
<dbReference type="RefSeq" id="WP_372824355.1">
    <property type="nucleotide sequence ID" value="NZ_CP122538.1"/>
</dbReference>
<evidence type="ECO:0000313" key="3">
    <source>
        <dbReference type="Proteomes" id="UP001571980"/>
    </source>
</evidence>
<feature type="transmembrane region" description="Helical" evidence="1">
    <location>
        <begin position="176"/>
        <end position="199"/>
    </location>
</feature>
<feature type="transmembrane region" description="Helical" evidence="1">
    <location>
        <begin position="211"/>
        <end position="237"/>
    </location>
</feature>
<evidence type="ECO:0000256" key="1">
    <source>
        <dbReference type="SAM" id="Phobius"/>
    </source>
</evidence>
<dbReference type="Proteomes" id="UP001571980">
    <property type="component" value="Unassembled WGS sequence"/>
</dbReference>
<dbReference type="EMBL" id="JARRIG010000006">
    <property type="protein sequence ID" value="MFA4805074.1"/>
    <property type="molecule type" value="Genomic_DNA"/>
</dbReference>
<proteinExistence type="predicted"/>
<feature type="transmembrane region" description="Helical" evidence="1">
    <location>
        <begin position="140"/>
        <end position="164"/>
    </location>
</feature>
<feature type="transmembrane region" description="Helical" evidence="1">
    <location>
        <begin position="6"/>
        <end position="21"/>
    </location>
</feature>
<comment type="caution">
    <text evidence="2">The sequence shown here is derived from an EMBL/GenBank/DDBJ whole genome shotgun (WGS) entry which is preliminary data.</text>
</comment>
<keyword evidence="3" id="KW-1185">Reference proteome</keyword>
<reference evidence="2 3" key="1">
    <citation type="submission" date="2023-03" db="EMBL/GenBank/DDBJ databases">
        <title>Speciation in Pyrococcus: adaptation to high temperature as a mechanism.</title>
        <authorList>
            <person name="Gu J."/>
        </authorList>
    </citation>
    <scope>NUCLEOTIDE SEQUENCE [LARGE SCALE GENOMIC DNA]</scope>
    <source>
        <strain evidence="2 3">LMOA34</strain>
    </source>
</reference>
<feature type="transmembrane region" description="Helical" evidence="1">
    <location>
        <begin position="82"/>
        <end position="102"/>
    </location>
</feature>
<keyword evidence="1" id="KW-1133">Transmembrane helix</keyword>
<accession>A0ABV4T8X1</accession>
<keyword evidence="1" id="KW-0472">Membrane</keyword>
<gene>
    <name evidence="2" type="ORF">P8X34_10095</name>
</gene>
<name>A0ABV4T8X1_9EURY</name>
<evidence type="ECO:0000313" key="2">
    <source>
        <dbReference type="EMBL" id="MFA4805074.1"/>
    </source>
</evidence>
<protein>
    <submittedName>
        <fullName evidence="2">Uncharacterized protein</fullName>
    </submittedName>
</protein>
<sequence length="253" mass="28086">MISLTILILILAPILLIPIIWDSKESQYLIIASLLYILLVPQKYFPMIILMPAVFTLAPKFAREMGFLILGLFLIDPQVREGLTPINILILSAFSLVLALRISPLPSGKFARALYTGILGILSGLLGIFIPPFPLLSIAYIFVFPLTSLSYTYAFVTVLTSIVLHEFGLYSFPDPALPSTSILTAIAIPLILIIYSIYIEKKGILRKRQTLTLLMFSLFMAPFIPYATQAFVLLLAATSVRLVMSLPHPEETL</sequence>